<sequence length="308" mass="33300">MTIAGGKRPPTTNLLLCDERTRIMRSARKLGAVMGTTPLLIDLEGPTPVHISPLDGPSTEIHLPTLREKSSGTRRSSKREGVLFRTVSSQSSNCSIEYLEKTIPAPMPSIAKLSLSRESRDSLTSVTRLRLVLTLTQSPPSMGSYPSHSPHSCTDSVDSLQRALSILISTPTPSAPDLAARRRKMVKLVNMLGGPIPPSLVFPPPPKPQSRPDRTARRRSRSVPPTSFPGAPRKLVRPQHLEEPILPALSVDRISRPRPLAAYAPLRSTSASPISAGTVSSTASRGRPPTPSYSLRRRGRESTLGSES</sequence>
<feature type="compositionally biased region" description="Polar residues" evidence="1">
    <location>
        <begin position="267"/>
        <end position="284"/>
    </location>
</feature>
<evidence type="ECO:0000313" key="2">
    <source>
        <dbReference type="EMBL" id="KAJ7028819.1"/>
    </source>
</evidence>
<name>A0AAD6SIS1_9AGAR</name>
<comment type="caution">
    <text evidence="2">The sequence shown here is derived from an EMBL/GenBank/DDBJ whole genome shotgun (WGS) entry which is preliminary data.</text>
</comment>
<dbReference type="EMBL" id="JARJCM010000108">
    <property type="protein sequence ID" value="KAJ7028819.1"/>
    <property type="molecule type" value="Genomic_DNA"/>
</dbReference>
<protein>
    <submittedName>
        <fullName evidence="2">Uncharacterized protein</fullName>
    </submittedName>
</protein>
<dbReference type="Proteomes" id="UP001218188">
    <property type="component" value="Unassembled WGS sequence"/>
</dbReference>
<proteinExistence type="predicted"/>
<reference evidence="2" key="1">
    <citation type="submission" date="2023-03" db="EMBL/GenBank/DDBJ databases">
        <title>Massive genome expansion in bonnet fungi (Mycena s.s.) driven by repeated elements and novel gene families across ecological guilds.</title>
        <authorList>
            <consortium name="Lawrence Berkeley National Laboratory"/>
            <person name="Harder C.B."/>
            <person name="Miyauchi S."/>
            <person name="Viragh M."/>
            <person name="Kuo A."/>
            <person name="Thoen E."/>
            <person name="Andreopoulos B."/>
            <person name="Lu D."/>
            <person name="Skrede I."/>
            <person name="Drula E."/>
            <person name="Henrissat B."/>
            <person name="Morin E."/>
            <person name="Kohler A."/>
            <person name="Barry K."/>
            <person name="LaButti K."/>
            <person name="Morin E."/>
            <person name="Salamov A."/>
            <person name="Lipzen A."/>
            <person name="Mereny Z."/>
            <person name="Hegedus B."/>
            <person name="Baldrian P."/>
            <person name="Stursova M."/>
            <person name="Weitz H."/>
            <person name="Taylor A."/>
            <person name="Grigoriev I.V."/>
            <person name="Nagy L.G."/>
            <person name="Martin F."/>
            <person name="Kauserud H."/>
        </authorList>
    </citation>
    <scope>NUCLEOTIDE SEQUENCE</scope>
    <source>
        <strain evidence="2">CBHHK200</strain>
    </source>
</reference>
<evidence type="ECO:0000313" key="3">
    <source>
        <dbReference type="Proteomes" id="UP001218188"/>
    </source>
</evidence>
<accession>A0AAD6SIS1</accession>
<feature type="region of interest" description="Disordered" evidence="1">
    <location>
        <begin position="263"/>
        <end position="308"/>
    </location>
</feature>
<gene>
    <name evidence="2" type="ORF">C8F04DRAFT_1118129</name>
</gene>
<feature type="region of interest" description="Disordered" evidence="1">
    <location>
        <begin position="195"/>
        <end position="240"/>
    </location>
</feature>
<organism evidence="2 3">
    <name type="scientific">Mycena alexandri</name>
    <dbReference type="NCBI Taxonomy" id="1745969"/>
    <lineage>
        <taxon>Eukaryota</taxon>
        <taxon>Fungi</taxon>
        <taxon>Dikarya</taxon>
        <taxon>Basidiomycota</taxon>
        <taxon>Agaricomycotina</taxon>
        <taxon>Agaricomycetes</taxon>
        <taxon>Agaricomycetidae</taxon>
        <taxon>Agaricales</taxon>
        <taxon>Marasmiineae</taxon>
        <taxon>Mycenaceae</taxon>
        <taxon>Mycena</taxon>
    </lineage>
</organism>
<evidence type="ECO:0000256" key="1">
    <source>
        <dbReference type="SAM" id="MobiDB-lite"/>
    </source>
</evidence>
<keyword evidence="3" id="KW-1185">Reference proteome</keyword>
<feature type="compositionally biased region" description="Pro residues" evidence="1">
    <location>
        <begin position="195"/>
        <end position="209"/>
    </location>
</feature>
<dbReference type="AlphaFoldDB" id="A0AAD6SIS1"/>